<protein>
    <submittedName>
        <fullName evidence="2">Uncharacterized protein</fullName>
    </submittedName>
</protein>
<keyword evidence="3" id="KW-1185">Reference proteome</keyword>
<evidence type="ECO:0000256" key="1">
    <source>
        <dbReference type="SAM" id="MobiDB-lite"/>
    </source>
</evidence>
<dbReference type="AlphaFoldDB" id="A0A1Z5JAC5"/>
<dbReference type="OrthoDB" id="55776at2759"/>
<comment type="caution">
    <text evidence="2">The sequence shown here is derived from an EMBL/GenBank/DDBJ whole genome shotgun (WGS) entry which is preliminary data.</text>
</comment>
<name>A0A1Z5JAC5_FISSO</name>
<sequence>MSYEIPESSKPILDSELPPDLQKKFYELCVSADRLNTTHEILEQLESSVTFFHQDFEEEFHSPFKEKFSSHFEEEVSSHSLLARTVTNDSCKISLLKVIATSSGHLCRRTFDFLLHINPHALLYPGSRSWNCLIHDIAADGMKCSLLPGIAEHYPWVFQHALCQQRPPHIKMMKCYLKGQCSLETVRTFYEWYPQGLQEKNSPPHESVYPLSLYCDGSAYPDADFFIWMAKQFPEAVYDELNLGRTMMQQICFSLLSTIWTPDLVKIFRFLITEHASLACESGSYGWPLPIHALAISSNRPLMQEMAVLMLKRCPDCVKDSSGNWLEELSAVAFLQQVHPLILRELEIDEEIDVFTQISINFSKAATLTSHQSTNATGNIGVKSTLFNAISVVYCSWSNLRANGDLPKQKQQIQEQISEVCRRFEGEDDPQMVWELEQIADELELLGLMAHSDYESERDDDGNYNDLFLREDRASGNEESEIDSFGSERDEAEGRRCCWPFHRNRVRGR</sequence>
<evidence type="ECO:0000313" key="3">
    <source>
        <dbReference type="Proteomes" id="UP000198406"/>
    </source>
</evidence>
<feature type="region of interest" description="Disordered" evidence="1">
    <location>
        <begin position="471"/>
        <end position="493"/>
    </location>
</feature>
<dbReference type="Proteomes" id="UP000198406">
    <property type="component" value="Unassembled WGS sequence"/>
</dbReference>
<dbReference type="InParanoid" id="A0A1Z5JAC5"/>
<accession>A0A1Z5JAC5</accession>
<proteinExistence type="predicted"/>
<organism evidence="2 3">
    <name type="scientific">Fistulifera solaris</name>
    <name type="common">Oleaginous diatom</name>
    <dbReference type="NCBI Taxonomy" id="1519565"/>
    <lineage>
        <taxon>Eukaryota</taxon>
        <taxon>Sar</taxon>
        <taxon>Stramenopiles</taxon>
        <taxon>Ochrophyta</taxon>
        <taxon>Bacillariophyta</taxon>
        <taxon>Bacillariophyceae</taxon>
        <taxon>Bacillariophycidae</taxon>
        <taxon>Naviculales</taxon>
        <taxon>Naviculaceae</taxon>
        <taxon>Fistulifera</taxon>
    </lineage>
</organism>
<dbReference type="EMBL" id="BDSP01000022">
    <property type="protein sequence ID" value="GAX10711.1"/>
    <property type="molecule type" value="Genomic_DNA"/>
</dbReference>
<gene>
    <name evidence="2" type="ORF">FisN_14Lh227</name>
</gene>
<reference evidence="2 3" key="1">
    <citation type="journal article" date="2015" name="Plant Cell">
        <title>Oil accumulation by the oleaginous diatom Fistulifera solaris as revealed by the genome and transcriptome.</title>
        <authorList>
            <person name="Tanaka T."/>
            <person name="Maeda Y."/>
            <person name="Veluchamy A."/>
            <person name="Tanaka M."/>
            <person name="Abida H."/>
            <person name="Marechal E."/>
            <person name="Bowler C."/>
            <person name="Muto M."/>
            <person name="Sunaga Y."/>
            <person name="Tanaka M."/>
            <person name="Yoshino T."/>
            <person name="Taniguchi T."/>
            <person name="Fukuda Y."/>
            <person name="Nemoto M."/>
            <person name="Matsumoto M."/>
            <person name="Wong P.S."/>
            <person name="Aburatani S."/>
            <person name="Fujibuchi W."/>
        </authorList>
    </citation>
    <scope>NUCLEOTIDE SEQUENCE [LARGE SCALE GENOMIC DNA]</scope>
    <source>
        <strain evidence="2 3">JPCC DA0580</strain>
    </source>
</reference>
<evidence type="ECO:0000313" key="2">
    <source>
        <dbReference type="EMBL" id="GAX10711.1"/>
    </source>
</evidence>